<evidence type="ECO:0000256" key="5">
    <source>
        <dbReference type="ARBA" id="ARBA00023001"/>
    </source>
</evidence>
<dbReference type="AlphaFoldDB" id="A0A411WQ80"/>
<dbReference type="OrthoDB" id="9766708at2"/>
<evidence type="ECO:0000256" key="2">
    <source>
        <dbReference type="ARBA" id="ARBA00009209"/>
    </source>
</evidence>
<keyword evidence="5" id="KW-0136">Cellulose degradation</keyword>
<gene>
    <name evidence="9" type="primary">bcsZ</name>
    <name evidence="9" type="ORF">EKN56_19295</name>
</gene>
<accession>A0A411WQ80</accession>
<evidence type="ECO:0000256" key="7">
    <source>
        <dbReference type="ARBA" id="ARBA00023326"/>
    </source>
</evidence>
<keyword evidence="7" id="KW-0119">Carbohydrate metabolism</keyword>
<dbReference type="NCBIfam" id="NF008305">
    <property type="entry name" value="PRK11097.1"/>
    <property type="match status" value="1"/>
</dbReference>
<dbReference type="GO" id="GO:0008810">
    <property type="term" value="F:cellulase activity"/>
    <property type="evidence" value="ECO:0007669"/>
    <property type="project" value="UniProtKB-EC"/>
</dbReference>
<dbReference type="InterPro" id="IPR012341">
    <property type="entry name" value="6hp_glycosidase-like_sf"/>
</dbReference>
<evidence type="ECO:0000256" key="1">
    <source>
        <dbReference type="ARBA" id="ARBA00000966"/>
    </source>
</evidence>
<keyword evidence="8" id="KW-0732">Signal</keyword>
<dbReference type="Proteomes" id="UP000293154">
    <property type="component" value="Chromosome"/>
</dbReference>
<dbReference type="KEGG" id="prag:EKN56_19295"/>
<dbReference type="Pfam" id="PF01270">
    <property type="entry name" value="Glyco_hydro_8"/>
    <property type="match status" value="1"/>
</dbReference>
<keyword evidence="7" id="KW-0624">Polysaccharide degradation</keyword>
<dbReference type="InterPro" id="IPR002037">
    <property type="entry name" value="Glyco_hydro_8"/>
</dbReference>
<sequence>MKINNMKRLVMMFCCCLIAGQAWADSCYWPQWQRFSQQYISREGRVIDPTDGNNITTSEGQSYGLFFALVANDRNRFDQILNWTENNLAAGDLTARLPGWLWGKKLDNSWGILDTNSASDSDLWIAYTLLEAGRLWRSRGYQVMGTLLLQRIVREEVAKIPGLGFMLMPGKAGFIESDRWRLNPSYQPPQLLSRLAQTDKIWGEVAESNRKLLLEAAPAGVAADWVVWQKEKGWQTDGKTGATGDYNAIRVYLWLGMLAEDAPGKAELIAHYQPMAKLTQDTGLPPETVDTQTGKATGTGPVGFSAALLPFLAGSPAQAVQRERVVNNLPGADAYYSSVLTLFGLGWDQQYYRFNQQGELQVSWEKDTCKITH</sequence>
<evidence type="ECO:0000313" key="10">
    <source>
        <dbReference type="Proteomes" id="UP000293154"/>
    </source>
</evidence>
<protein>
    <recommendedName>
        <fullName evidence="3">cellulase</fullName>
        <ecNumber evidence="3">3.2.1.4</ecNumber>
    </recommendedName>
</protein>
<dbReference type="GO" id="GO:0030245">
    <property type="term" value="P:cellulose catabolic process"/>
    <property type="evidence" value="ECO:0007669"/>
    <property type="project" value="UniProtKB-KW"/>
</dbReference>
<dbReference type="EMBL" id="CP034752">
    <property type="protein sequence ID" value="QBH98347.1"/>
    <property type="molecule type" value="Genomic_DNA"/>
</dbReference>
<dbReference type="SUPFAM" id="SSF48208">
    <property type="entry name" value="Six-hairpin glycosidases"/>
    <property type="match status" value="1"/>
</dbReference>
<feature type="signal peptide" evidence="8">
    <location>
        <begin position="1"/>
        <end position="24"/>
    </location>
</feature>
<keyword evidence="6 9" id="KW-0326">Glycosidase</keyword>
<keyword evidence="4 9" id="KW-0378">Hydrolase</keyword>
<evidence type="ECO:0000256" key="4">
    <source>
        <dbReference type="ARBA" id="ARBA00022801"/>
    </source>
</evidence>
<reference evidence="9 10" key="1">
    <citation type="submission" date="2019-03" db="EMBL/GenBank/DDBJ databases">
        <title>Pragia sp. nov. isolated from the gut tract of Carduelis flavirostris.</title>
        <authorList>
            <person name="Ge Y."/>
        </authorList>
    </citation>
    <scope>NUCLEOTIDE SEQUENCE [LARGE SCALE GENOMIC DNA]</scope>
    <source>
        <strain evidence="9 10">CF-458</strain>
    </source>
</reference>
<evidence type="ECO:0000313" key="9">
    <source>
        <dbReference type="EMBL" id="QBH98347.1"/>
    </source>
</evidence>
<dbReference type="InterPro" id="IPR008928">
    <property type="entry name" value="6-hairpin_glycosidase_sf"/>
</dbReference>
<dbReference type="PRINTS" id="PR00735">
    <property type="entry name" value="GLHYDRLASE8"/>
</dbReference>
<proteinExistence type="inferred from homology"/>
<evidence type="ECO:0000256" key="8">
    <source>
        <dbReference type="SAM" id="SignalP"/>
    </source>
</evidence>
<comment type="catalytic activity">
    <reaction evidence="1">
        <text>Endohydrolysis of (1-&gt;4)-beta-D-glucosidic linkages in cellulose, lichenin and cereal beta-D-glucans.</text>
        <dbReference type="EC" id="3.2.1.4"/>
    </reaction>
</comment>
<name>A0A411WQ80_9GAMM</name>
<dbReference type="Gene3D" id="1.50.10.10">
    <property type="match status" value="1"/>
</dbReference>
<evidence type="ECO:0000256" key="3">
    <source>
        <dbReference type="ARBA" id="ARBA00012601"/>
    </source>
</evidence>
<organism evidence="9 10">
    <name type="scientific">Limnobaculum zhutongyuii</name>
    <dbReference type="NCBI Taxonomy" id="2498113"/>
    <lineage>
        <taxon>Bacteria</taxon>
        <taxon>Pseudomonadati</taxon>
        <taxon>Pseudomonadota</taxon>
        <taxon>Gammaproteobacteria</taxon>
        <taxon>Enterobacterales</taxon>
        <taxon>Budviciaceae</taxon>
        <taxon>Limnobaculum</taxon>
    </lineage>
</organism>
<comment type="similarity">
    <text evidence="2">Belongs to the glycosyl hydrolase 8 (cellulase D) family.</text>
</comment>
<evidence type="ECO:0000256" key="6">
    <source>
        <dbReference type="ARBA" id="ARBA00023295"/>
    </source>
</evidence>
<keyword evidence="10" id="KW-1185">Reference proteome</keyword>
<feature type="chain" id="PRO_5019145664" description="cellulase" evidence="8">
    <location>
        <begin position="25"/>
        <end position="373"/>
    </location>
</feature>
<dbReference type="EC" id="3.2.1.4" evidence="3"/>